<keyword evidence="2" id="KW-0378">Hydrolase</keyword>
<reference evidence="2" key="1">
    <citation type="submission" date="2016-04" db="EMBL/GenBank/DDBJ databases">
        <authorList>
            <person name="Calderon-Fernandez G.M.Sr."/>
        </authorList>
    </citation>
    <scope>NUCLEOTIDE SEQUENCE</scope>
    <source>
        <strain evidence="2">Int1</strain>
        <tissue evidence="2">Integument</tissue>
    </source>
</reference>
<feature type="non-terminal residue" evidence="2">
    <location>
        <position position="1"/>
    </location>
</feature>
<dbReference type="GO" id="GO:0008233">
    <property type="term" value="F:peptidase activity"/>
    <property type="evidence" value="ECO:0007669"/>
    <property type="project" value="UniProtKB-KW"/>
</dbReference>
<dbReference type="GO" id="GO:0006508">
    <property type="term" value="P:proteolysis"/>
    <property type="evidence" value="ECO:0007669"/>
    <property type="project" value="UniProtKB-KW"/>
</dbReference>
<dbReference type="EC" id="3.6.1.15" evidence="2"/>
<organism evidence="2">
    <name type="scientific">Triatoma infestans</name>
    <name type="common">Assassin bug</name>
    <dbReference type="NCBI Taxonomy" id="30076"/>
    <lineage>
        <taxon>Eukaryota</taxon>
        <taxon>Metazoa</taxon>
        <taxon>Ecdysozoa</taxon>
        <taxon>Arthropoda</taxon>
        <taxon>Hexapoda</taxon>
        <taxon>Insecta</taxon>
        <taxon>Pterygota</taxon>
        <taxon>Neoptera</taxon>
        <taxon>Paraneoptera</taxon>
        <taxon>Hemiptera</taxon>
        <taxon>Heteroptera</taxon>
        <taxon>Panheteroptera</taxon>
        <taxon>Cimicomorpha</taxon>
        <taxon>Reduviidae</taxon>
        <taxon>Triatominae</taxon>
        <taxon>Triatoma</taxon>
    </lineage>
</organism>
<evidence type="ECO:0000256" key="1">
    <source>
        <dbReference type="SAM" id="MobiDB-lite"/>
    </source>
</evidence>
<dbReference type="EC" id="3.6.1.3" evidence="2"/>
<sequence length="175" mass="20063">FFSLCLKRFVLGLQIPNRFIIFLRRSSNQLIEASRKGIYNPALKHIPKTRLNSSLFPQRVLYSGLRYDILFSRNFSTQKSGDGSGDEGGKPPPDEPPDEEQTPQTTLPASVVVPEVWPQVPLIAINRNPVFPRFIKLIEITHPALIEIIRRKVRLNQPYAGIFLKRVKKRETSCR</sequence>
<accession>A0A170ZP19</accession>
<feature type="region of interest" description="Disordered" evidence="1">
    <location>
        <begin position="76"/>
        <end position="106"/>
    </location>
</feature>
<reference evidence="2" key="2">
    <citation type="journal article" date="2017" name="J. Med. Entomol.">
        <title>Transcriptome Analysis of the Triatoma infestans (Hemiptera: Reduviidae) Integument.</title>
        <authorList>
            <person name="Calderon-Fernandez G.M."/>
            <person name="Moriconi D.E."/>
            <person name="Dulbecco A.B."/>
            <person name="Juarez M.P."/>
        </authorList>
    </citation>
    <scope>NUCLEOTIDE SEQUENCE</scope>
    <source>
        <strain evidence="2">Int1</strain>
        <tissue evidence="2">Integument</tissue>
    </source>
</reference>
<dbReference type="GO" id="GO:0017111">
    <property type="term" value="F:ribonucleoside triphosphate phosphatase activity"/>
    <property type="evidence" value="ECO:0007669"/>
    <property type="project" value="UniProtKB-EC"/>
</dbReference>
<evidence type="ECO:0000313" key="2">
    <source>
        <dbReference type="EMBL" id="JAS01151.1"/>
    </source>
</evidence>
<dbReference type="EMBL" id="GEMB01002028">
    <property type="protein sequence ID" value="JAS01151.1"/>
    <property type="molecule type" value="Transcribed_RNA"/>
</dbReference>
<name>A0A170ZP19_TRIIF</name>
<protein>
    <submittedName>
        <fullName evidence="2">Lon protease mitochondrial-like protein isoform x1</fullName>
        <ecNumber evidence="2">3.6.1.15</ecNumber>
        <ecNumber evidence="2">3.6.1.3</ecNumber>
    </submittedName>
</protein>
<keyword evidence="2" id="KW-0645">Protease</keyword>
<proteinExistence type="predicted"/>
<dbReference type="AlphaFoldDB" id="A0A170ZP19"/>